<dbReference type="GO" id="GO:0016853">
    <property type="term" value="F:isomerase activity"/>
    <property type="evidence" value="ECO:0007669"/>
    <property type="project" value="UniProtKB-KW"/>
</dbReference>
<keyword evidence="3" id="KW-0413">Isomerase</keyword>
<dbReference type="AlphaFoldDB" id="A0A840S5R1"/>
<organism evidence="3 4">
    <name type="scientific">Inhella inkyongensis</name>
    <dbReference type="NCBI Taxonomy" id="392593"/>
    <lineage>
        <taxon>Bacteria</taxon>
        <taxon>Pseudomonadati</taxon>
        <taxon>Pseudomonadota</taxon>
        <taxon>Betaproteobacteria</taxon>
        <taxon>Burkholderiales</taxon>
        <taxon>Sphaerotilaceae</taxon>
        <taxon>Inhella</taxon>
    </lineage>
</organism>
<dbReference type="Pfam" id="PF12680">
    <property type="entry name" value="SnoaL_2"/>
    <property type="match status" value="1"/>
</dbReference>
<comment type="caution">
    <text evidence="3">The sequence shown here is derived from an EMBL/GenBank/DDBJ whole genome shotgun (WGS) entry which is preliminary data.</text>
</comment>
<dbReference type="OrthoDB" id="6385935at2"/>
<keyword evidence="4" id="KW-1185">Reference proteome</keyword>
<evidence type="ECO:0000313" key="3">
    <source>
        <dbReference type="EMBL" id="MBB5204912.1"/>
    </source>
</evidence>
<dbReference type="InterPro" id="IPR037401">
    <property type="entry name" value="SnoaL-like"/>
</dbReference>
<dbReference type="InterPro" id="IPR032710">
    <property type="entry name" value="NTF2-like_dom_sf"/>
</dbReference>
<keyword evidence="1" id="KW-0732">Signal</keyword>
<gene>
    <name evidence="3" type="ORF">HNQ51_002231</name>
</gene>
<proteinExistence type="predicted"/>
<dbReference type="Proteomes" id="UP000554837">
    <property type="component" value="Unassembled WGS sequence"/>
</dbReference>
<feature type="domain" description="SnoaL-like" evidence="2">
    <location>
        <begin position="45"/>
        <end position="142"/>
    </location>
</feature>
<protein>
    <submittedName>
        <fullName evidence="3">Ketosteroid isomerase-like protein</fullName>
    </submittedName>
</protein>
<dbReference type="EMBL" id="JACHHO010000003">
    <property type="protein sequence ID" value="MBB5204912.1"/>
    <property type="molecule type" value="Genomic_DNA"/>
</dbReference>
<dbReference type="RefSeq" id="WP_138855054.1">
    <property type="nucleotide sequence ID" value="NZ_CP040709.1"/>
</dbReference>
<dbReference type="Gene3D" id="3.10.450.50">
    <property type="match status" value="1"/>
</dbReference>
<reference evidence="3 4" key="1">
    <citation type="submission" date="2020-08" db="EMBL/GenBank/DDBJ databases">
        <title>Genomic Encyclopedia of Type Strains, Phase IV (KMG-IV): sequencing the most valuable type-strain genomes for metagenomic binning, comparative biology and taxonomic classification.</title>
        <authorList>
            <person name="Goeker M."/>
        </authorList>
    </citation>
    <scope>NUCLEOTIDE SEQUENCE [LARGE SCALE GENOMIC DNA]</scope>
    <source>
        <strain evidence="3 4">DSM 23958</strain>
    </source>
</reference>
<evidence type="ECO:0000256" key="1">
    <source>
        <dbReference type="SAM" id="SignalP"/>
    </source>
</evidence>
<name>A0A840S5R1_9BURK</name>
<evidence type="ECO:0000259" key="2">
    <source>
        <dbReference type="Pfam" id="PF12680"/>
    </source>
</evidence>
<dbReference type="SUPFAM" id="SSF54427">
    <property type="entry name" value="NTF2-like"/>
    <property type="match status" value="1"/>
</dbReference>
<feature type="chain" id="PRO_5032378225" evidence="1">
    <location>
        <begin position="26"/>
        <end position="153"/>
    </location>
</feature>
<accession>A0A840S5R1</accession>
<feature type="signal peptide" evidence="1">
    <location>
        <begin position="1"/>
        <end position="25"/>
    </location>
</feature>
<sequence>MPERRHLLLASAGLPLLAQAGPASAWLDATELARRTEALRNAELAFAASMAERNFAAFRAALAEDCVFFNSRSEPLIGAELVSTQWQRFYEGPKAPFSWSPDQVVVLPSGELGRSTGPVRDPEGKVVQRFQSIWRWHADGGWRIVFDFGTPVA</sequence>
<evidence type="ECO:0000313" key="4">
    <source>
        <dbReference type="Proteomes" id="UP000554837"/>
    </source>
</evidence>